<gene>
    <name evidence="1" type="ORF">M9H77_16524</name>
</gene>
<dbReference type="EMBL" id="CM044704">
    <property type="protein sequence ID" value="KAI5666671.1"/>
    <property type="molecule type" value="Genomic_DNA"/>
</dbReference>
<proteinExistence type="predicted"/>
<evidence type="ECO:0000313" key="2">
    <source>
        <dbReference type="Proteomes" id="UP001060085"/>
    </source>
</evidence>
<reference evidence="2" key="1">
    <citation type="journal article" date="2023" name="Nat. Plants">
        <title>Single-cell RNA sequencing provides a high-resolution roadmap for understanding the multicellular compartmentation of specialized metabolism.</title>
        <authorList>
            <person name="Sun S."/>
            <person name="Shen X."/>
            <person name="Li Y."/>
            <person name="Li Y."/>
            <person name="Wang S."/>
            <person name="Li R."/>
            <person name="Zhang H."/>
            <person name="Shen G."/>
            <person name="Guo B."/>
            <person name="Wei J."/>
            <person name="Xu J."/>
            <person name="St-Pierre B."/>
            <person name="Chen S."/>
            <person name="Sun C."/>
        </authorList>
    </citation>
    <scope>NUCLEOTIDE SEQUENCE [LARGE SCALE GENOMIC DNA]</scope>
</reference>
<organism evidence="1 2">
    <name type="scientific">Catharanthus roseus</name>
    <name type="common">Madagascar periwinkle</name>
    <name type="synonym">Vinca rosea</name>
    <dbReference type="NCBI Taxonomy" id="4058"/>
    <lineage>
        <taxon>Eukaryota</taxon>
        <taxon>Viridiplantae</taxon>
        <taxon>Streptophyta</taxon>
        <taxon>Embryophyta</taxon>
        <taxon>Tracheophyta</taxon>
        <taxon>Spermatophyta</taxon>
        <taxon>Magnoliopsida</taxon>
        <taxon>eudicotyledons</taxon>
        <taxon>Gunneridae</taxon>
        <taxon>Pentapetalae</taxon>
        <taxon>asterids</taxon>
        <taxon>lamiids</taxon>
        <taxon>Gentianales</taxon>
        <taxon>Apocynaceae</taxon>
        <taxon>Rauvolfioideae</taxon>
        <taxon>Vinceae</taxon>
        <taxon>Catharanthinae</taxon>
        <taxon>Catharanthus</taxon>
    </lineage>
</organism>
<accession>A0ACC0B203</accession>
<evidence type="ECO:0000313" key="1">
    <source>
        <dbReference type="EMBL" id="KAI5666671.1"/>
    </source>
</evidence>
<protein>
    <submittedName>
        <fullName evidence="1">Uncharacterized protein</fullName>
    </submittedName>
</protein>
<comment type="caution">
    <text evidence="1">The sequence shown here is derived from an EMBL/GenBank/DDBJ whole genome shotgun (WGS) entry which is preliminary data.</text>
</comment>
<sequence length="152" mass="17430">MIENGKCPRTISSLIVRKWNITFNQRHWGFDLFVLADQAELVSLLIYPGSKRPRTDWISVMKSRPRLIDVSYQDDVFQEKVDIHEGLAVDVTIEEVGPLVHESHSSEELDIAVETYFEEVKIDETKIEWDSDEDSNEEIGEDSDAASDNDSD</sequence>
<dbReference type="Proteomes" id="UP001060085">
    <property type="component" value="Linkage Group LG04"/>
</dbReference>
<keyword evidence="2" id="KW-1185">Reference proteome</keyword>
<name>A0ACC0B203_CATRO</name>